<evidence type="ECO:0000256" key="1">
    <source>
        <dbReference type="SAM" id="MobiDB-lite"/>
    </source>
</evidence>
<dbReference type="AlphaFoldDB" id="A0A9K3D2J4"/>
<feature type="region of interest" description="Disordered" evidence="1">
    <location>
        <begin position="401"/>
        <end position="425"/>
    </location>
</feature>
<name>A0A9K3D2J4_9EUKA</name>
<dbReference type="Proteomes" id="UP000265618">
    <property type="component" value="Unassembled WGS sequence"/>
</dbReference>
<feature type="compositionally biased region" description="Pro residues" evidence="1">
    <location>
        <begin position="403"/>
        <end position="415"/>
    </location>
</feature>
<evidence type="ECO:0000313" key="3">
    <source>
        <dbReference type="Proteomes" id="UP000265618"/>
    </source>
</evidence>
<comment type="caution">
    <text evidence="2">The sequence shown here is derived from an EMBL/GenBank/DDBJ whole genome shotgun (WGS) entry which is preliminary data.</text>
</comment>
<feature type="compositionally biased region" description="Low complexity" evidence="1">
    <location>
        <begin position="363"/>
        <end position="380"/>
    </location>
</feature>
<sequence>MDAIKTAQMTGDRERELEREREKGWEEERAKFVSQGTGAPSPVGRKPVPIPISVEASPVSPKPAPLSPSVVSGLTDRLSAISDRVRQVDEQHDDLRARLSRPHPYLSQAALDVPSHLYPAYTIKDDTNCVRLRVKPVACMSSEGEGAGGGFSADDVLPFMQVHLHRECHLAHKDWEAVGGRGVSVNSEDLTPTLTLEAEESECPVLTELGLVDSCQAIQPTLVFKAPLPPAMDPGPVRFDGYAEAGIEIAPYARPRGPLSPVDESRDSSGVFSTSLLHSGSMPQHMHVSMSIQEDTAREAEAQPEMHPTPRAPARTPSSTGERRPSLSMRAGRTLVPLPPTSETEPTEEKGEEASRPSTGEASPSRSPSRSPSVPSGGAEAEAEAEAEAVLDGMFLTEGVIPPMAPAPATAPVPPKPRRPRKARPQCLATCSVPDSSDHVMTTFVTSKPAGGFPTIDEAASEVEEREREKSGKGKRKNLTRVISMPGERVWESKKGGRVALAGACFGAGVHSWTVQVVSATGYDTLAVGVCQAEWTPRTSKGFDDVWRVSNIPRVKKQTSLCSGRVLCGQTIETGAILKCVLNMDARSLSVTVTPEVCVEGAENEAERQREYTFYGLPPVCRPYFYIHHGCSIGLV</sequence>
<accession>A0A9K3D2J4</accession>
<proteinExistence type="predicted"/>
<organism evidence="2 3">
    <name type="scientific">Kipferlia bialata</name>
    <dbReference type="NCBI Taxonomy" id="797122"/>
    <lineage>
        <taxon>Eukaryota</taxon>
        <taxon>Metamonada</taxon>
        <taxon>Carpediemonas-like organisms</taxon>
        <taxon>Kipferlia</taxon>
    </lineage>
</organism>
<gene>
    <name evidence="2" type="ORF">KIPB_008540</name>
</gene>
<feature type="region of interest" description="Disordered" evidence="1">
    <location>
        <begin position="254"/>
        <end position="386"/>
    </location>
</feature>
<dbReference type="SUPFAM" id="SSF49899">
    <property type="entry name" value="Concanavalin A-like lectins/glucanases"/>
    <property type="match status" value="1"/>
</dbReference>
<keyword evidence="3" id="KW-1185">Reference proteome</keyword>
<dbReference type="InterPro" id="IPR043136">
    <property type="entry name" value="B30.2/SPRY_sf"/>
</dbReference>
<dbReference type="EMBL" id="BDIP01002671">
    <property type="protein sequence ID" value="GIQ86648.1"/>
    <property type="molecule type" value="Genomic_DNA"/>
</dbReference>
<reference evidence="2 3" key="1">
    <citation type="journal article" date="2018" name="PLoS ONE">
        <title>The draft genome of Kipferlia bialata reveals reductive genome evolution in fornicate parasites.</title>
        <authorList>
            <person name="Tanifuji G."/>
            <person name="Takabayashi S."/>
            <person name="Kume K."/>
            <person name="Takagi M."/>
            <person name="Nakayama T."/>
            <person name="Kamikawa R."/>
            <person name="Inagaki Y."/>
            <person name="Hashimoto T."/>
        </authorList>
    </citation>
    <scope>NUCLEOTIDE SEQUENCE [LARGE SCALE GENOMIC DNA]</scope>
    <source>
        <strain evidence="2">NY0173</strain>
    </source>
</reference>
<feature type="region of interest" description="Disordered" evidence="1">
    <location>
        <begin position="1"/>
        <end position="71"/>
    </location>
</feature>
<dbReference type="InterPro" id="IPR013320">
    <property type="entry name" value="ConA-like_dom_sf"/>
</dbReference>
<evidence type="ECO:0000313" key="2">
    <source>
        <dbReference type="EMBL" id="GIQ86648.1"/>
    </source>
</evidence>
<dbReference type="Gene3D" id="2.60.120.920">
    <property type="match status" value="1"/>
</dbReference>
<feature type="compositionally biased region" description="Polar residues" evidence="1">
    <location>
        <begin position="268"/>
        <end position="282"/>
    </location>
</feature>
<protein>
    <submittedName>
        <fullName evidence="2">Uncharacterized protein</fullName>
    </submittedName>
</protein>
<feature type="compositionally biased region" description="Basic and acidic residues" evidence="1">
    <location>
        <begin position="11"/>
        <end position="31"/>
    </location>
</feature>